<dbReference type="PANTHER" id="PTHR48020:SF12">
    <property type="entry name" value="PROTON MYO-INOSITOL COTRANSPORTER"/>
    <property type="match status" value="1"/>
</dbReference>
<sequence>MAMSIFLAIMGTSIYYDRFHWVPIISVILYMLVDPIGLGSIPYLYTAEFYPSEMRSVLSGLTIGISNLELFLAVKTFPDLSNALGGIHGSLWLYAGVCFLACIFVAVFIPETKGSTLQDIENYFGRKESLSVTPFQTPMNTPGLSKKRISPISGTESTIYSMKGEFEGVVQYTCAFRPQGYPLFTFNII</sequence>
<dbReference type="EMBL" id="HG994584">
    <property type="protein sequence ID" value="CAF2956216.1"/>
    <property type="molecule type" value="Genomic_DNA"/>
</dbReference>
<keyword evidence="5" id="KW-0472">Membrane</keyword>
<dbReference type="InterPro" id="IPR050814">
    <property type="entry name" value="Myo-inositol_Transporter"/>
</dbReference>
<organism evidence="7 8">
    <name type="scientific">Lepeophtheirus salmonis</name>
    <name type="common">Salmon louse</name>
    <name type="synonym">Caligus salmonis</name>
    <dbReference type="NCBI Taxonomy" id="72036"/>
    <lineage>
        <taxon>Eukaryota</taxon>
        <taxon>Metazoa</taxon>
        <taxon>Ecdysozoa</taxon>
        <taxon>Arthropoda</taxon>
        <taxon>Crustacea</taxon>
        <taxon>Multicrustacea</taxon>
        <taxon>Hexanauplia</taxon>
        <taxon>Copepoda</taxon>
        <taxon>Siphonostomatoida</taxon>
        <taxon>Caligidae</taxon>
        <taxon>Lepeophtheirus</taxon>
    </lineage>
</organism>
<feature type="domain" description="Major facilitator superfamily (MFS) profile" evidence="6">
    <location>
        <begin position="1"/>
        <end position="113"/>
    </location>
</feature>
<keyword evidence="8" id="KW-1185">Reference proteome</keyword>
<evidence type="ECO:0000256" key="5">
    <source>
        <dbReference type="ARBA" id="ARBA00023136"/>
    </source>
</evidence>
<evidence type="ECO:0000256" key="2">
    <source>
        <dbReference type="ARBA" id="ARBA00022448"/>
    </source>
</evidence>
<dbReference type="Gene3D" id="1.20.1250.20">
    <property type="entry name" value="MFS general substrate transporter like domains"/>
    <property type="match status" value="1"/>
</dbReference>
<dbReference type="PANTHER" id="PTHR48020">
    <property type="entry name" value="PROTON MYO-INOSITOL COTRANSPORTER"/>
    <property type="match status" value="1"/>
</dbReference>
<name>A0A7R8CWX3_LEPSM</name>
<keyword evidence="3" id="KW-0812">Transmembrane</keyword>
<dbReference type="SUPFAM" id="SSF103473">
    <property type="entry name" value="MFS general substrate transporter"/>
    <property type="match status" value="1"/>
</dbReference>
<evidence type="ECO:0000313" key="7">
    <source>
        <dbReference type="EMBL" id="CAF2956216.1"/>
    </source>
</evidence>
<keyword evidence="4" id="KW-1133">Transmembrane helix</keyword>
<dbReference type="Pfam" id="PF00083">
    <property type="entry name" value="Sugar_tr"/>
    <property type="match status" value="1"/>
</dbReference>
<evidence type="ECO:0000313" key="8">
    <source>
        <dbReference type="Proteomes" id="UP000675881"/>
    </source>
</evidence>
<dbReference type="InterPro" id="IPR036259">
    <property type="entry name" value="MFS_trans_sf"/>
</dbReference>
<evidence type="ECO:0000259" key="6">
    <source>
        <dbReference type="PROSITE" id="PS50850"/>
    </source>
</evidence>
<evidence type="ECO:0000256" key="3">
    <source>
        <dbReference type="ARBA" id="ARBA00022692"/>
    </source>
</evidence>
<proteinExistence type="predicted"/>
<dbReference type="GO" id="GO:0016020">
    <property type="term" value="C:membrane"/>
    <property type="evidence" value="ECO:0007669"/>
    <property type="project" value="UniProtKB-SubCell"/>
</dbReference>
<gene>
    <name evidence="7" type="ORF">LSAA_10587</name>
</gene>
<dbReference type="InterPro" id="IPR020846">
    <property type="entry name" value="MFS_dom"/>
</dbReference>
<dbReference type="GO" id="GO:0022857">
    <property type="term" value="F:transmembrane transporter activity"/>
    <property type="evidence" value="ECO:0007669"/>
    <property type="project" value="InterPro"/>
</dbReference>
<comment type="subcellular location">
    <subcellularLocation>
        <location evidence="1">Membrane</location>
        <topology evidence="1">Multi-pass membrane protein</topology>
    </subcellularLocation>
</comment>
<protein>
    <submittedName>
        <fullName evidence="7">(salmon louse) hypothetical protein</fullName>
    </submittedName>
</protein>
<evidence type="ECO:0000256" key="1">
    <source>
        <dbReference type="ARBA" id="ARBA00004141"/>
    </source>
</evidence>
<dbReference type="PROSITE" id="PS50850">
    <property type="entry name" value="MFS"/>
    <property type="match status" value="1"/>
</dbReference>
<keyword evidence="2" id="KW-0813">Transport</keyword>
<accession>A0A7R8CWX3</accession>
<reference evidence="7" key="1">
    <citation type="submission" date="2021-02" db="EMBL/GenBank/DDBJ databases">
        <authorList>
            <person name="Bekaert M."/>
        </authorList>
    </citation>
    <scope>NUCLEOTIDE SEQUENCE</scope>
    <source>
        <strain evidence="7">IoA-00</strain>
    </source>
</reference>
<evidence type="ECO:0000256" key="4">
    <source>
        <dbReference type="ARBA" id="ARBA00022989"/>
    </source>
</evidence>
<dbReference type="Proteomes" id="UP000675881">
    <property type="component" value="Chromosome 5"/>
</dbReference>
<dbReference type="OrthoDB" id="6346465at2759"/>
<dbReference type="AlphaFoldDB" id="A0A7R8CWX3"/>
<dbReference type="InterPro" id="IPR005828">
    <property type="entry name" value="MFS_sugar_transport-like"/>
</dbReference>